<dbReference type="Proteomes" id="UP000274358">
    <property type="component" value="Unassembled WGS sequence"/>
</dbReference>
<dbReference type="OrthoDB" id="9927449at2"/>
<protein>
    <submittedName>
        <fullName evidence="1">Uncharacterized protein</fullName>
    </submittedName>
</protein>
<organism evidence="1 2">
    <name type="scientific">Dyella choica</name>
    <dbReference type="NCBI Taxonomy" id="1927959"/>
    <lineage>
        <taxon>Bacteria</taxon>
        <taxon>Pseudomonadati</taxon>
        <taxon>Pseudomonadota</taxon>
        <taxon>Gammaproteobacteria</taxon>
        <taxon>Lysobacterales</taxon>
        <taxon>Rhodanobacteraceae</taxon>
        <taxon>Dyella</taxon>
    </lineage>
</organism>
<proteinExistence type="predicted"/>
<dbReference type="RefSeq" id="WP_126682965.1">
    <property type="nucleotide sequence ID" value="NZ_RYYV01000001.1"/>
</dbReference>
<gene>
    <name evidence="1" type="ORF">EKH80_01600</name>
</gene>
<accession>A0A3S0S354</accession>
<dbReference type="EMBL" id="RYYV01000001">
    <property type="protein sequence ID" value="RUL79914.1"/>
    <property type="molecule type" value="Genomic_DNA"/>
</dbReference>
<keyword evidence="2" id="KW-1185">Reference proteome</keyword>
<evidence type="ECO:0000313" key="1">
    <source>
        <dbReference type="EMBL" id="RUL79914.1"/>
    </source>
</evidence>
<reference evidence="1 2" key="1">
    <citation type="submission" date="2018-12" db="EMBL/GenBank/DDBJ databases">
        <title>Dyella dinghuensis sp. nov. DHOA06 and Dyella choica sp. nov. 4M-K27, isolated from forest soil.</title>
        <authorList>
            <person name="Qiu L.-H."/>
            <person name="Gao Z.-H."/>
        </authorList>
    </citation>
    <scope>NUCLEOTIDE SEQUENCE [LARGE SCALE GENOMIC DNA]</scope>
    <source>
        <strain evidence="1 2">4M-K27</strain>
    </source>
</reference>
<comment type="caution">
    <text evidence="1">The sequence shown here is derived from an EMBL/GenBank/DDBJ whole genome shotgun (WGS) entry which is preliminary data.</text>
</comment>
<name>A0A3S0S354_9GAMM</name>
<evidence type="ECO:0000313" key="2">
    <source>
        <dbReference type="Proteomes" id="UP000274358"/>
    </source>
</evidence>
<dbReference type="AlphaFoldDB" id="A0A3S0S354"/>
<sequence>MAADQRSMDEARKWNAELDAALQSNGVVDRSLYLRLMDAYRYDAASSVGWVDAKMRVLLDRGRQGKELSLFTPTQREQKLVRSELELRSWIDENFPGLSV</sequence>